<gene>
    <name evidence="1" type="ORF">CDA63_01375</name>
</gene>
<accession>A0A246FQL4</accession>
<evidence type="ECO:0000313" key="1">
    <source>
        <dbReference type="EMBL" id="OWP65035.1"/>
    </source>
</evidence>
<dbReference type="EMBL" id="NIRR01000001">
    <property type="protein sequence ID" value="OWP65035.1"/>
    <property type="molecule type" value="Genomic_DNA"/>
</dbReference>
<dbReference type="AlphaFoldDB" id="A0A246FQL4"/>
<sequence length="141" mass="15868">MQVSKHTDLTDGSSCTLYFEEPTGWLRAVWLGYIDPIEAYNGAERFLQVEQERHCAFLLNDNSGVSGPWFDSMDWLSRVWIPQAARLGLRYVAHVPQPSTLIAETIAIRQANLAGGLDIQVFDTVAEAEQWLHEMQTVSAT</sequence>
<name>A0A246FQL4_9BACT</name>
<dbReference type="RefSeq" id="WP_088462646.1">
    <property type="nucleotide sequence ID" value="NZ_NIRR01000001.1"/>
</dbReference>
<evidence type="ECO:0000313" key="2">
    <source>
        <dbReference type="Proteomes" id="UP000197277"/>
    </source>
</evidence>
<evidence type="ECO:0008006" key="3">
    <source>
        <dbReference type="Google" id="ProtNLM"/>
    </source>
</evidence>
<reference evidence="1 2" key="1">
    <citation type="submission" date="2017-06" db="EMBL/GenBank/DDBJ databases">
        <title>Hymenobacter amundsenii sp. nov. isolated from regoliths in Antarctica.</title>
        <authorList>
            <person name="Sedlacek I."/>
            <person name="Kralova S."/>
            <person name="Pantucek R."/>
            <person name="Svec P."/>
            <person name="Holochova P."/>
            <person name="Stankova E."/>
            <person name="Vrbovska V."/>
            <person name="Busse H.-J."/>
        </authorList>
    </citation>
    <scope>NUCLEOTIDE SEQUENCE [LARGE SCALE GENOMIC DNA]</scope>
    <source>
        <strain evidence="1 2">CCM 8682</strain>
    </source>
</reference>
<keyword evidence="2" id="KW-1185">Reference proteome</keyword>
<protein>
    <recommendedName>
        <fullName evidence="3">STAS/SEC14 domain-containing protein</fullName>
    </recommendedName>
</protein>
<proteinExistence type="predicted"/>
<comment type="caution">
    <text evidence="1">The sequence shown here is derived from an EMBL/GenBank/DDBJ whole genome shotgun (WGS) entry which is preliminary data.</text>
</comment>
<dbReference type="OrthoDB" id="882485at2"/>
<organism evidence="1 2">
    <name type="scientific">Hymenobacter amundsenii</name>
    <dbReference type="NCBI Taxonomy" id="2006685"/>
    <lineage>
        <taxon>Bacteria</taxon>
        <taxon>Pseudomonadati</taxon>
        <taxon>Bacteroidota</taxon>
        <taxon>Cytophagia</taxon>
        <taxon>Cytophagales</taxon>
        <taxon>Hymenobacteraceae</taxon>
        <taxon>Hymenobacter</taxon>
    </lineage>
</organism>
<dbReference type="Proteomes" id="UP000197277">
    <property type="component" value="Unassembled WGS sequence"/>
</dbReference>